<dbReference type="Pfam" id="PF18949">
    <property type="entry name" value="DUF5693"/>
    <property type="match status" value="1"/>
</dbReference>
<keyword evidence="4" id="KW-1185">Reference proteome</keyword>
<feature type="transmembrane region" description="Helical" evidence="1">
    <location>
        <begin position="365"/>
        <end position="383"/>
    </location>
</feature>
<name>A0A1B1S2V3_9BACL</name>
<organism evidence="3 4">
    <name type="scientific">Planococcus versutus</name>
    <dbReference type="NCBI Taxonomy" id="1302659"/>
    <lineage>
        <taxon>Bacteria</taxon>
        <taxon>Bacillati</taxon>
        <taxon>Bacillota</taxon>
        <taxon>Bacilli</taxon>
        <taxon>Bacillales</taxon>
        <taxon>Caryophanaceae</taxon>
        <taxon>Planococcus</taxon>
    </lineage>
</organism>
<sequence length="622" mass="69758">MKKVLIGILLAALLLTIPTAVQRVQIEESNKTIETIVPYQSAIGWMIEDPNLTVDEILKDFKETGIQSVSLEPDTVSSLERKRLITTVSASRMHENILLTQKEPLEAPFDKPGLFIHSTGLFDFEKVTKGLFEEQFEFSLDGTDYLFVPGDSAAIQSTPIAYDREVIAAVLDSGLSIVPRLRAYSDEKQLDQMINELIAIKQPGVEKVLFIGDKVPAFSDPVRLKEFGEQLKTAGYTLLSIEFALQDGLNQLAYMTDLNLVRLHSLGVTDENMSESSDKIVRAAKERNFRAFFLNMSQKEYEQALPALTELQKQVDNTLPASFKRGVAKTFEPYSVPLWQTALALLGAVAFLTLAAQSVFKNKKLTYIAFFGSLLFAVLYLVVQQSILLKTFALAVAITAPIWAVLVKKEPQKKAYLLKSFAQAVGIAAIGIWLIVILLSGNQYILGIDLFRGVSLVYIVPIAFILIYAVWGNIKNLLTMNVVYWHIAVGVFVAGIAFYYYTRTGNAGQVSNFELQARLLLEQILYVRPRTKEFLIGFPLFILALHVAKSYPKAYYFLLIPGVIGFLSMVNTFTHLHIPLLISLLRSGYSIVLGFLIGLVLIWLYEKVWKKVVTIIKMRWQT</sequence>
<keyword evidence="2" id="KW-0732">Signal</keyword>
<feature type="transmembrane region" description="Helical" evidence="1">
    <location>
        <begin position="416"/>
        <end position="438"/>
    </location>
</feature>
<keyword evidence="1" id="KW-0812">Transmembrane</keyword>
<feature type="chain" id="PRO_5008529154" evidence="2">
    <location>
        <begin position="24"/>
        <end position="622"/>
    </location>
</feature>
<protein>
    <submittedName>
        <fullName evidence="3">Uncharacterized protein</fullName>
    </submittedName>
</protein>
<feature type="transmembrane region" description="Helical" evidence="1">
    <location>
        <begin position="584"/>
        <end position="605"/>
    </location>
</feature>
<feature type="signal peptide" evidence="2">
    <location>
        <begin position="1"/>
        <end position="23"/>
    </location>
</feature>
<dbReference type="STRING" id="1302659.I858_010990"/>
<feature type="transmembrane region" description="Helical" evidence="1">
    <location>
        <begin position="555"/>
        <end position="578"/>
    </location>
</feature>
<keyword evidence="1" id="KW-1133">Transmembrane helix</keyword>
<dbReference type="OrthoDB" id="3805529at2"/>
<dbReference type="InterPro" id="IPR043748">
    <property type="entry name" value="DUF5693"/>
</dbReference>
<accession>A0A1B1S2V3</accession>
<reference evidence="3" key="1">
    <citation type="submission" date="2016-10" db="EMBL/GenBank/DDBJ databases">
        <authorList>
            <person name="See-Too W.S."/>
        </authorList>
    </citation>
    <scope>NUCLEOTIDE SEQUENCE</scope>
    <source>
        <strain evidence="3">L10.15</strain>
    </source>
</reference>
<dbReference type="AlphaFoldDB" id="A0A1B1S2V3"/>
<evidence type="ECO:0000313" key="4">
    <source>
        <dbReference type="Proteomes" id="UP000053354"/>
    </source>
</evidence>
<dbReference type="Proteomes" id="UP000053354">
    <property type="component" value="Chromosome"/>
</dbReference>
<dbReference type="RefSeq" id="WP_049694135.1">
    <property type="nucleotide sequence ID" value="NZ_CP016540.2"/>
</dbReference>
<feature type="transmembrane region" description="Helical" evidence="1">
    <location>
        <begin position="483"/>
        <end position="501"/>
    </location>
</feature>
<evidence type="ECO:0000256" key="1">
    <source>
        <dbReference type="SAM" id="Phobius"/>
    </source>
</evidence>
<evidence type="ECO:0000313" key="3">
    <source>
        <dbReference type="EMBL" id="ANU27513.1"/>
    </source>
</evidence>
<proteinExistence type="predicted"/>
<dbReference type="KEGG" id="pll:I858_010990"/>
<feature type="transmembrane region" description="Helical" evidence="1">
    <location>
        <begin position="450"/>
        <end position="471"/>
    </location>
</feature>
<dbReference type="EMBL" id="CP016540">
    <property type="protein sequence ID" value="ANU27513.1"/>
    <property type="molecule type" value="Genomic_DNA"/>
</dbReference>
<keyword evidence="1" id="KW-0472">Membrane</keyword>
<feature type="transmembrane region" description="Helical" evidence="1">
    <location>
        <begin position="389"/>
        <end position="407"/>
    </location>
</feature>
<feature type="transmembrane region" description="Helical" evidence="1">
    <location>
        <begin position="338"/>
        <end position="356"/>
    </location>
</feature>
<gene>
    <name evidence="3" type="ORF">I858_010990</name>
</gene>
<evidence type="ECO:0000256" key="2">
    <source>
        <dbReference type="SAM" id="SignalP"/>
    </source>
</evidence>